<keyword evidence="9 10" id="KW-0472">Membrane</keyword>
<dbReference type="GO" id="GO:0005744">
    <property type="term" value="C:TIM23 mitochondrial import inner membrane translocase complex"/>
    <property type="evidence" value="ECO:0007669"/>
    <property type="project" value="UniProtKB-UniRule"/>
</dbReference>
<evidence type="ECO:0000256" key="1">
    <source>
        <dbReference type="ARBA" id="ARBA00004434"/>
    </source>
</evidence>
<keyword evidence="10" id="KW-0653">Protein transport</keyword>
<organism evidence="12 13">
    <name type="scientific">Ambispora leptoticha</name>
    <dbReference type="NCBI Taxonomy" id="144679"/>
    <lineage>
        <taxon>Eukaryota</taxon>
        <taxon>Fungi</taxon>
        <taxon>Fungi incertae sedis</taxon>
        <taxon>Mucoromycota</taxon>
        <taxon>Glomeromycotina</taxon>
        <taxon>Glomeromycetes</taxon>
        <taxon>Archaeosporales</taxon>
        <taxon>Ambisporaceae</taxon>
        <taxon>Ambispora</taxon>
    </lineage>
</organism>
<accession>A0A9N8W5P2</accession>
<keyword evidence="6" id="KW-0809">Transit peptide</keyword>
<evidence type="ECO:0000256" key="6">
    <source>
        <dbReference type="ARBA" id="ARBA00022946"/>
    </source>
</evidence>
<evidence type="ECO:0000256" key="5">
    <source>
        <dbReference type="ARBA" id="ARBA00022792"/>
    </source>
</evidence>
<protein>
    <recommendedName>
        <fullName evidence="3 10">Mitochondrial import inner membrane translocase subunit Tim21</fullName>
    </recommendedName>
</protein>
<comment type="caution">
    <text evidence="12">The sequence shown here is derived from an EMBL/GenBank/DDBJ whole genome shotgun (WGS) entry which is preliminary data.</text>
</comment>
<keyword evidence="10" id="KW-0811">Translocation</keyword>
<dbReference type="EMBL" id="CAJVPS010000336">
    <property type="protein sequence ID" value="CAG8478167.1"/>
    <property type="molecule type" value="Genomic_DNA"/>
</dbReference>
<evidence type="ECO:0000256" key="4">
    <source>
        <dbReference type="ARBA" id="ARBA00022692"/>
    </source>
</evidence>
<evidence type="ECO:0000313" key="13">
    <source>
        <dbReference type="Proteomes" id="UP000789508"/>
    </source>
</evidence>
<dbReference type="PANTHER" id="PTHR13032">
    <property type="entry name" value="MITOCHONDRIAL IMPORT INNER MEMBRANE TRANSLOCASE SUBUNIT TIM21"/>
    <property type="match status" value="1"/>
</dbReference>
<dbReference type="AlphaFoldDB" id="A0A9N8W5P2"/>
<evidence type="ECO:0000256" key="3">
    <source>
        <dbReference type="ARBA" id="ARBA00020726"/>
    </source>
</evidence>
<dbReference type="InterPro" id="IPR038552">
    <property type="entry name" value="Tim21_IMS_sf"/>
</dbReference>
<proteinExistence type="inferred from homology"/>
<comment type="subunit">
    <text evidence="10">Component of the TIM23 complex.</text>
</comment>
<dbReference type="GO" id="GO:0030150">
    <property type="term" value="P:protein import into mitochondrial matrix"/>
    <property type="evidence" value="ECO:0007669"/>
    <property type="project" value="UniProtKB-UniRule"/>
</dbReference>
<keyword evidence="7 10" id="KW-1133">Transmembrane helix</keyword>
<dbReference type="Proteomes" id="UP000789508">
    <property type="component" value="Unassembled WGS sequence"/>
</dbReference>
<name>A0A9N8W5P2_9GLOM</name>
<feature type="region of interest" description="Disordered" evidence="11">
    <location>
        <begin position="95"/>
        <end position="115"/>
    </location>
</feature>
<dbReference type="Gene3D" id="3.10.450.320">
    <property type="entry name" value="Mitochondrial import inner membrane translocase subunit Tim21"/>
    <property type="match status" value="1"/>
</dbReference>
<comment type="subcellular location">
    <subcellularLocation>
        <location evidence="1 10">Mitochondrion inner membrane</location>
        <topology evidence="1 10">Single-pass membrane protein</topology>
    </subcellularLocation>
</comment>
<comment type="function">
    <text evidence="10">Essential component of the TIM23 complex, a complex that mediates the translocation of transit peptide-containing proteins across the mitochondrial inner membrane.</text>
</comment>
<evidence type="ECO:0000313" key="12">
    <source>
        <dbReference type="EMBL" id="CAG8478167.1"/>
    </source>
</evidence>
<dbReference type="OrthoDB" id="436405at2759"/>
<reference evidence="12" key="1">
    <citation type="submission" date="2021-06" db="EMBL/GenBank/DDBJ databases">
        <authorList>
            <person name="Kallberg Y."/>
            <person name="Tangrot J."/>
            <person name="Rosling A."/>
        </authorList>
    </citation>
    <scope>NUCLEOTIDE SEQUENCE</scope>
    <source>
        <strain evidence="12">FL130A</strain>
    </source>
</reference>
<evidence type="ECO:0000256" key="8">
    <source>
        <dbReference type="ARBA" id="ARBA00023128"/>
    </source>
</evidence>
<evidence type="ECO:0000256" key="2">
    <source>
        <dbReference type="ARBA" id="ARBA00010867"/>
    </source>
</evidence>
<keyword evidence="13" id="KW-1185">Reference proteome</keyword>
<evidence type="ECO:0000256" key="10">
    <source>
        <dbReference type="RuleBase" id="RU367142"/>
    </source>
</evidence>
<dbReference type="PANTHER" id="PTHR13032:SF6">
    <property type="entry name" value="MITOCHONDRIAL IMPORT INNER MEMBRANE TRANSLOCASE SUBUNIT TIM21"/>
    <property type="match status" value="1"/>
</dbReference>
<gene>
    <name evidence="12" type="ORF">ALEPTO_LOCUS2348</name>
</gene>
<keyword evidence="5 10" id="KW-0999">Mitochondrion inner membrane</keyword>
<evidence type="ECO:0000256" key="11">
    <source>
        <dbReference type="SAM" id="MobiDB-lite"/>
    </source>
</evidence>
<sequence length="194" mass="21407">HKHRYVNTSTRKDARKSIVESSKTTEWSDLTPAEKAAGAAKATINLGIVALGVGVFGTLVYLLFSELFGANSSTKIFGEALEKIRANSECQKLLGTPIKGHGEPSSHPRQRRHRVGSQIVKDTNGTEHLLMKFYVEGPENEGIAILDMIKNQQGKWAYKYLIVDVAVSARGIRREQKIFVESNADGGNDIEKKK</sequence>
<evidence type="ECO:0000256" key="9">
    <source>
        <dbReference type="ARBA" id="ARBA00023136"/>
    </source>
</evidence>
<comment type="similarity">
    <text evidence="2 10">Belongs to the TIM21 family.</text>
</comment>
<dbReference type="InterPro" id="IPR013261">
    <property type="entry name" value="Tim21"/>
</dbReference>
<feature type="non-terminal residue" evidence="12">
    <location>
        <position position="1"/>
    </location>
</feature>
<keyword evidence="8 10" id="KW-0496">Mitochondrion</keyword>
<feature type="region of interest" description="Disordered" evidence="11">
    <location>
        <begin position="1"/>
        <end position="20"/>
    </location>
</feature>
<dbReference type="FunFam" id="3.10.450.320:FF:000002">
    <property type="entry name" value="Mitochondrial import inner membrane translocase subunit tim21"/>
    <property type="match status" value="1"/>
</dbReference>
<keyword evidence="4 10" id="KW-0812">Transmembrane</keyword>
<dbReference type="Pfam" id="PF08294">
    <property type="entry name" value="TIM21"/>
    <property type="match status" value="1"/>
</dbReference>
<evidence type="ECO:0000256" key="7">
    <source>
        <dbReference type="ARBA" id="ARBA00022989"/>
    </source>
</evidence>
<keyword evidence="10" id="KW-0813">Transport</keyword>
<feature type="transmembrane region" description="Helical" evidence="10">
    <location>
        <begin position="44"/>
        <end position="64"/>
    </location>
</feature>